<name>A0AAP0NF89_LIQFO</name>
<dbReference type="GO" id="GO:0016298">
    <property type="term" value="F:lipase activity"/>
    <property type="evidence" value="ECO:0007669"/>
    <property type="project" value="TreeGrafter"/>
</dbReference>
<sequence>MASVGFIFGVLLLCANLFTPSSCNGHASPGRLPENHQALFIFGDSLFDPGNNNYINCGISNQANFTPYGETFFNYPTVRFCDGRLVPDFIAEFAKLPLIPAFLLPGLNEFTNGVNFASGGAGALVETHPGTINLEMQLSYFLKVAKSLREELGDAEAKKLLMRAVYLFSIGGNDYHNVNSSTPQSYKRQYVGMVIGNITTALREIYEVGGRKFGFQNAGPLGCLPAGLKQSNGDCVQEKSAVGKLHNIALSKALQKLEGQLQGFKYSIFDYYTSLYLLTNYPSKYGFKQGKIACCGSGPYRGVNSCGGKRGVKQYHLCSNTSEHVWFDFAHTTETANRHLAQLMWSGPPEVTAPYNVKALFEML</sequence>
<evidence type="ECO:0000256" key="3">
    <source>
        <dbReference type="SAM" id="SignalP"/>
    </source>
</evidence>
<protein>
    <submittedName>
        <fullName evidence="4">Uncharacterized protein</fullName>
    </submittedName>
</protein>
<dbReference type="Proteomes" id="UP001415857">
    <property type="component" value="Unassembled WGS sequence"/>
</dbReference>
<comment type="similarity">
    <text evidence="1">Belongs to the 'GDSL' lipolytic enzyme family.</text>
</comment>
<dbReference type="Pfam" id="PF00657">
    <property type="entry name" value="Lipase_GDSL"/>
    <property type="match status" value="1"/>
</dbReference>
<dbReference type="PANTHER" id="PTHR45966:SF12">
    <property type="entry name" value="GDSL ESTERASE_LIPASE 1-LIKE ISOFORM X2"/>
    <property type="match status" value="1"/>
</dbReference>
<dbReference type="Gene3D" id="3.40.50.1110">
    <property type="entry name" value="SGNH hydrolase"/>
    <property type="match status" value="1"/>
</dbReference>
<accession>A0AAP0NF89</accession>
<dbReference type="PANTHER" id="PTHR45966">
    <property type="entry name" value="GDSL-LIKE LIPASE/ACYLHYDROLASE"/>
    <property type="match status" value="1"/>
</dbReference>
<feature type="chain" id="PRO_5042974829" evidence="3">
    <location>
        <begin position="24"/>
        <end position="364"/>
    </location>
</feature>
<feature type="signal peptide" evidence="3">
    <location>
        <begin position="1"/>
        <end position="23"/>
    </location>
</feature>
<dbReference type="CDD" id="cd01837">
    <property type="entry name" value="SGNH_plant_lipase_like"/>
    <property type="match status" value="1"/>
</dbReference>
<comment type="caution">
    <text evidence="4">The sequence shown here is derived from an EMBL/GenBank/DDBJ whole genome shotgun (WGS) entry which is preliminary data.</text>
</comment>
<dbReference type="AlphaFoldDB" id="A0AAP0NF89"/>
<proteinExistence type="inferred from homology"/>
<keyword evidence="2 3" id="KW-0732">Signal</keyword>
<dbReference type="InterPro" id="IPR044552">
    <property type="entry name" value="GLIP1-5/GLL25"/>
</dbReference>
<organism evidence="4 5">
    <name type="scientific">Liquidambar formosana</name>
    <name type="common">Formosan gum</name>
    <dbReference type="NCBI Taxonomy" id="63359"/>
    <lineage>
        <taxon>Eukaryota</taxon>
        <taxon>Viridiplantae</taxon>
        <taxon>Streptophyta</taxon>
        <taxon>Embryophyta</taxon>
        <taxon>Tracheophyta</taxon>
        <taxon>Spermatophyta</taxon>
        <taxon>Magnoliopsida</taxon>
        <taxon>eudicotyledons</taxon>
        <taxon>Gunneridae</taxon>
        <taxon>Pentapetalae</taxon>
        <taxon>Saxifragales</taxon>
        <taxon>Altingiaceae</taxon>
        <taxon>Liquidambar</taxon>
    </lineage>
</organism>
<evidence type="ECO:0000256" key="2">
    <source>
        <dbReference type="ARBA" id="ARBA00022729"/>
    </source>
</evidence>
<gene>
    <name evidence="4" type="ORF">L1049_025532</name>
</gene>
<dbReference type="EMBL" id="JBBPBK010000014">
    <property type="protein sequence ID" value="KAK9269959.1"/>
    <property type="molecule type" value="Genomic_DNA"/>
</dbReference>
<evidence type="ECO:0000256" key="1">
    <source>
        <dbReference type="ARBA" id="ARBA00008668"/>
    </source>
</evidence>
<keyword evidence="5" id="KW-1185">Reference proteome</keyword>
<dbReference type="InterPro" id="IPR001087">
    <property type="entry name" value="GDSL"/>
</dbReference>
<evidence type="ECO:0000313" key="4">
    <source>
        <dbReference type="EMBL" id="KAK9269959.1"/>
    </source>
</evidence>
<evidence type="ECO:0000313" key="5">
    <source>
        <dbReference type="Proteomes" id="UP001415857"/>
    </source>
</evidence>
<dbReference type="InterPro" id="IPR036514">
    <property type="entry name" value="SGNH_hydro_sf"/>
</dbReference>
<dbReference type="InterPro" id="IPR035669">
    <property type="entry name" value="SGNH_plant_lipase-like"/>
</dbReference>
<reference evidence="4 5" key="1">
    <citation type="journal article" date="2024" name="Plant J.">
        <title>Genome sequences and population genomics reveal climatic adaptation and genomic divergence between two closely related sweetgum species.</title>
        <authorList>
            <person name="Xu W.Q."/>
            <person name="Ren C.Q."/>
            <person name="Zhang X.Y."/>
            <person name="Comes H.P."/>
            <person name="Liu X.H."/>
            <person name="Li Y.G."/>
            <person name="Kettle C.J."/>
            <person name="Jalonen R."/>
            <person name="Gaisberger H."/>
            <person name="Ma Y.Z."/>
            <person name="Qiu Y.X."/>
        </authorList>
    </citation>
    <scope>NUCLEOTIDE SEQUENCE [LARGE SCALE GENOMIC DNA]</scope>
    <source>
        <strain evidence="4">Hangzhou</strain>
    </source>
</reference>